<accession>A0ABN1R3R1</accession>
<feature type="transmembrane region" description="Helical" evidence="1">
    <location>
        <begin position="45"/>
        <end position="67"/>
    </location>
</feature>
<evidence type="ECO:0000256" key="1">
    <source>
        <dbReference type="SAM" id="Phobius"/>
    </source>
</evidence>
<reference evidence="2 3" key="1">
    <citation type="journal article" date="2019" name="Int. J. Syst. Evol. Microbiol.">
        <title>The Global Catalogue of Microorganisms (GCM) 10K type strain sequencing project: providing services to taxonomists for standard genome sequencing and annotation.</title>
        <authorList>
            <consortium name="The Broad Institute Genomics Platform"/>
            <consortium name="The Broad Institute Genome Sequencing Center for Infectious Disease"/>
            <person name="Wu L."/>
            <person name="Ma J."/>
        </authorList>
    </citation>
    <scope>NUCLEOTIDE SEQUENCE [LARGE SCALE GENOMIC DNA]</scope>
    <source>
        <strain evidence="2 3">JCM 10696</strain>
    </source>
</reference>
<comment type="caution">
    <text evidence="2">The sequence shown here is derived from an EMBL/GenBank/DDBJ whole genome shotgun (WGS) entry which is preliminary data.</text>
</comment>
<keyword evidence="1" id="KW-0812">Transmembrane</keyword>
<protein>
    <submittedName>
        <fullName evidence="2">Uncharacterized protein</fullName>
    </submittedName>
</protein>
<feature type="transmembrane region" description="Helical" evidence="1">
    <location>
        <begin position="20"/>
        <end position="39"/>
    </location>
</feature>
<sequence>MPPAPLTVRLRPSFSGSGQAIGLLILLFCSLMFVVGGLADPASVGGVLFLVLGAVGTVGFGATLAVVTGHLLGRRPLLVLDGEGVRVPARWPLPRSRDRFLPWDEVAAVCAWSEGVPTGKGLAHRLAFLPAEDSPQARGTSGAEMLRVKTQGLPGVPVLRWSVPVLAGWTVPQDEVIARVRALTGAPFEDRRIGLPRKRRVVRPKRT</sequence>
<organism evidence="2 3">
    <name type="scientific">Actinocorallia libanotica</name>
    <dbReference type="NCBI Taxonomy" id="46162"/>
    <lineage>
        <taxon>Bacteria</taxon>
        <taxon>Bacillati</taxon>
        <taxon>Actinomycetota</taxon>
        <taxon>Actinomycetes</taxon>
        <taxon>Streptosporangiales</taxon>
        <taxon>Thermomonosporaceae</taxon>
        <taxon>Actinocorallia</taxon>
    </lineage>
</organism>
<dbReference type="Proteomes" id="UP001500665">
    <property type="component" value="Unassembled WGS sequence"/>
</dbReference>
<keyword evidence="1" id="KW-1133">Transmembrane helix</keyword>
<proteinExistence type="predicted"/>
<dbReference type="EMBL" id="BAAAHH010000011">
    <property type="protein sequence ID" value="GAA0951425.1"/>
    <property type="molecule type" value="Genomic_DNA"/>
</dbReference>
<evidence type="ECO:0000313" key="3">
    <source>
        <dbReference type="Proteomes" id="UP001500665"/>
    </source>
</evidence>
<dbReference type="RefSeq" id="WP_344241279.1">
    <property type="nucleotide sequence ID" value="NZ_BAAAHH010000011.1"/>
</dbReference>
<keyword evidence="3" id="KW-1185">Reference proteome</keyword>
<keyword evidence="1" id="KW-0472">Membrane</keyword>
<evidence type="ECO:0000313" key="2">
    <source>
        <dbReference type="EMBL" id="GAA0951425.1"/>
    </source>
</evidence>
<name>A0ABN1R3R1_9ACTN</name>
<gene>
    <name evidence="2" type="ORF">GCM10009550_31050</name>
</gene>